<evidence type="ECO:0000256" key="1">
    <source>
        <dbReference type="ARBA" id="ARBA00004370"/>
    </source>
</evidence>
<reference evidence="7" key="1">
    <citation type="submission" date="2022-10" db="EMBL/GenBank/DDBJ databases">
        <title>Chitiniphilus purpureus sp. nov., a novel chitin-degrading bacterium isolated from crawfish pond sediment.</title>
        <authorList>
            <person name="Li K."/>
        </authorList>
    </citation>
    <scope>NUCLEOTIDE SEQUENCE</scope>
    <source>
        <strain evidence="7">CD1</strain>
    </source>
</reference>
<dbReference type="RefSeq" id="WP_263124139.1">
    <property type="nucleotide sequence ID" value="NZ_CP106753.1"/>
</dbReference>
<feature type="transmembrane region" description="Helical" evidence="5">
    <location>
        <begin position="77"/>
        <end position="99"/>
    </location>
</feature>
<keyword evidence="2 5" id="KW-0812">Transmembrane</keyword>
<feature type="transmembrane region" description="Helical" evidence="5">
    <location>
        <begin position="48"/>
        <end position="65"/>
    </location>
</feature>
<evidence type="ECO:0000313" key="8">
    <source>
        <dbReference type="Proteomes" id="UP001061302"/>
    </source>
</evidence>
<comment type="subcellular location">
    <subcellularLocation>
        <location evidence="1">Membrane</location>
    </subcellularLocation>
</comment>
<feature type="transmembrane region" description="Helical" evidence="5">
    <location>
        <begin position="7"/>
        <end position="28"/>
    </location>
</feature>
<sequence>MANGLKSLLTVLWIGGLWIVGVLVAPILFKSLDARLAGNVAGQIFRGIGWLGIVAGAYLLVYWLWAEGLRAFKEAKLWLVIGMLVCTLINQFAVFPIIAGIKPGLSQAATGVFGGGLEQWHTISSLIYLVQALFGAFYVWRDAR</sequence>
<evidence type="ECO:0000259" key="6">
    <source>
        <dbReference type="Pfam" id="PF13664"/>
    </source>
</evidence>
<evidence type="ECO:0000256" key="3">
    <source>
        <dbReference type="ARBA" id="ARBA00022989"/>
    </source>
</evidence>
<keyword evidence="8" id="KW-1185">Reference proteome</keyword>
<keyword evidence="4 5" id="KW-0472">Membrane</keyword>
<dbReference type="EMBL" id="CP106753">
    <property type="protein sequence ID" value="UXY14820.1"/>
    <property type="molecule type" value="Genomic_DNA"/>
</dbReference>
<accession>A0ABY6DKD7</accession>
<feature type="transmembrane region" description="Helical" evidence="5">
    <location>
        <begin position="119"/>
        <end position="140"/>
    </location>
</feature>
<feature type="domain" description="TMEM205-like" evidence="6">
    <location>
        <begin position="8"/>
        <end position="102"/>
    </location>
</feature>
<evidence type="ECO:0000256" key="2">
    <source>
        <dbReference type="ARBA" id="ARBA00022692"/>
    </source>
</evidence>
<evidence type="ECO:0000313" key="7">
    <source>
        <dbReference type="EMBL" id="UXY14820.1"/>
    </source>
</evidence>
<evidence type="ECO:0000256" key="4">
    <source>
        <dbReference type="ARBA" id="ARBA00023136"/>
    </source>
</evidence>
<evidence type="ECO:0000256" key="5">
    <source>
        <dbReference type="SAM" id="Phobius"/>
    </source>
</evidence>
<gene>
    <name evidence="7" type="ORF">N8I74_16085</name>
</gene>
<dbReference type="Pfam" id="PF13664">
    <property type="entry name" value="DUF4149"/>
    <property type="match status" value="1"/>
</dbReference>
<proteinExistence type="predicted"/>
<dbReference type="Proteomes" id="UP001061302">
    <property type="component" value="Chromosome"/>
</dbReference>
<keyword evidence="3 5" id="KW-1133">Transmembrane helix</keyword>
<organism evidence="7 8">
    <name type="scientific">Chitiniphilus purpureus</name>
    <dbReference type="NCBI Taxonomy" id="2981137"/>
    <lineage>
        <taxon>Bacteria</taxon>
        <taxon>Pseudomonadati</taxon>
        <taxon>Pseudomonadota</taxon>
        <taxon>Betaproteobacteria</taxon>
        <taxon>Neisseriales</taxon>
        <taxon>Chitinibacteraceae</taxon>
        <taxon>Chitiniphilus</taxon>
    </lineage>
</organism>
<protein>
    <submittedName>
        <fullName evidence="7">DUF4149 domain-containing protein</fullName>
    </submittedName>
</protein>
<name>A0ABY6DKD7_9NEIS</name>
<dbReference type="InterPro" id="IPR025423">
    <property type="entry name" value="TMEM205-like"/>
</dbReference>